<feature type="region of interest" description="Disordered" evidence="1">
    <location>
        <begin position="1"/>
        <end position="26"/>
    </location>
</feature>
<evidence type="ECO:0000256" key="1">
    <source>
        <dbReference type="SAM" id="MobiDB-lite"/>
    </source>
</evidence>
<proteinExistence type="predicted"/>
<dbReference type="AlphaFoldDB" id="A0AA39HSJ1"/>
<sequence>MGLLNSKKSAPEESTSSPGNLKNLGENRIATRKEKIAYVNQYISVLRGQKTLPEYLLVRKKKTDLLVDEDGYTAHEFYEETISNQSGVSKIRLVRRTSSLKPLEFVDYKIPRLDCNLNLVLWQAE</sequence>
<evidence type="ECO:0000313" key="2">
    <source>
        <dbReference type="EMBL" id="KAK0411277.1"/>
    </source>
</evidence>
<feature type="compositionally biased region" description="Polar residues" evidence="1">
    <location>
        <begin position="1"/>
        <end position="20"/>
    </location>
</feature>
<dbReference type="InterPro" id="IPR029393">
    <property type="entry name" value="FUS1"/>
</dbReference>
<gene>
    <name evidence="2" type="ORF">QR680_005578</name>
</gene>
<reference evidence="2" key="1">
    <citation type="submission" date="2023-06" db="EMBL/GenBank/DDBJ databases">
        <title>Genomic analysis of the entomopathogenic nematode Steinernema hermaphroditum.</title>
        <authorList>
            <person name="Schwarz E.M."/>
            <person name="Heppert J.K."/>
            <person name="Baniya A."/>
            <person name="Schwartz H.T."/>
            <person name="Tan C.-H."/>
            <person name="Antoshechkin I."/>
            <person name="Sternberg P.W."/>
            <person name="Goodrich-Blair H."/>
            <person name="Dillman A.R."/>
        </authorList>
    </citation>
    <scope>NUCLEOTIDE SEQUENCE</scope>
    <source>
        <strain evidence="2">PS9179</strain>
        <tissue evidence="2">Whole animal</tissue>
    </source>
</reference>
<name>A0AA39HSJ1_9BILA</name>
<dbReference type="EMBL" id="JAUCMV010000003">
    <property type="protein sequence ID" value="KAK0411277.1"/>
    <property type="molecule type" value="Genomic_DNA"/>
</dbReference>
<organism evidence="2 3">
    <name type="scientific">Steinernema hermaphroditum</name>
    <dbReference type="NCBI Taxonomy" id="289476"/>
    <lineage>
        <taxon>Eukaryota</taxon>
        <taxon>Metazoa</taxon>
        <taxon>Ecdysozoa</taxon>
        <taxon>Nematoda</taxon>
        <taxon>Chromadorea</taxon>
        <taxon>Rhabditida</taxon>
        <taxon>Tylenchina</taxon>
        <taxon>Panagrolaimomorpha</taxon>
        <taxon>Strongyloidoidea</taxon>
        <taxon>Steinernematidae</taxon>
        <taxon>Steinernema</taxon>
    </lineage>
</organism>
<keyword evidence="3" id="KW-1185">Reference proteome</keyword>
<dbReference type="PANTHER" id="PTHR15453">
    <property type="entry name" value="TUMOR SUPPRESSOR CANDIDATE 2"/>
    <property type="match status" value="1"/>
</dbReference>
<dbReference type="GO" id="GO:0051881">
    <property type="term" value="P:regulation of mitochondrial membrane potential"/>
    <property type="evidence" value="ECO:0007669"/>
    <property type="project" value="TreeGrafter"/>
</dbReference>
<dbReference type="Proteomes" id="UP001175271">
    <property type="component" value="Unassembled WGS sequence"/>
</dbReference>
<accession>A0AA39HSJ1</accession>
<dbReference type="PANTHER" id="PTHR15453:SF8">
    <property type="entry name" value="TUMOR SUPPRESSOR CANDIDATE 2"/>
    <property type="match status" value="1"/>
</dbReference>
<evidence type="ECO:0000313" key="3">
    <source>
        <dbReference type="Proteomes" id="UP001175271"/>
    </source>
</evidence>
<protein>
    <submittedName>
        <fullName evidence="2">Uncharacterized protein</fullName>
    </submittedName>
</protein>
<dbReference type="Pfam" id="PF15000">
    <property type="entry name" value="TUSC2"/>
    <property type="match status" value="1"/>
</dbReference>
<dbReference type="GO" id="GO:0005739">
    <property type="term" value="C:mitochondrion"/>
    <property type="evidence" value="ECO:0007669"/>
    <property type="project" value="TreeGrafter"/>
</dbReference>
<comment type="caution">
    <text evidence="2">The sequence shown here is derived from an EMBL/GenBank/DDBJ whole genome shotgun (WGS) entry which is preliminary data.</text>
</comment>